<accession>A0A8H3P9C7</accession>
<proteinExistence type="predicted"/>
<sequence>MVRYRAKELKVPQTLKPGYHRESKRASSPMSCLRSASMDHPHLLQGILYIYITVQMQQSHSSSPQSHPKHGFETVLMGFLMDDPEAEDGRVQLMGEEKDEAAIFQWTA</sequence>
<protein>
    <submittedName>
        <fullName evidence="2">Uncharacterized protein</fullName>
    </submittedName>
</protein>
<dbReference type="Proteomes" id="UP000465221">
    <property type="component" value="Unassembled WGS sequence"/>
</dbReference>
<dbReference type="EMBL" id="BLKC01000070">
    <property type="protein sequence ID" value="GFF47554.1"/>
    <property type="molecule type" value="Genomic_DNA"/>
</dbReference>
<evidence type="ECO:0000313" key="2">
    <source>
        <dbReference type="EMBL" id="GFF47554.1"/>
    </source>
</evidence>
<comment type="caution">
    <text evidence="2">The sequence shown here is derived from an EMBL/GenBank/DDBJ whole genome shotgun (WGS) entry which is preliminary data.</text>
</comment>
<organism evidence="2 3">
    <name type="scientific">Aspergillus udagawae</name>
    <dbReference type="NCBI Taxonomy" id="91492"/>
    <lineage>
        <taxon>Eukaryota</taxon>
        <taxon>Fungi</taxon>
        <taxon>Dikarya</taxon>
        <taxon>Ascomycota</taxon>
        <taxon>Pezizomycotina</taxon>
        <taxon>Eurotiomycetes</taxon>
        <taxon>Eurotiomycetidae</taxon>
        <taxon>Eurotiales</taxon>
        <taxon>Aspergillaceae</taxon>
        <taxon>Aspergillus</taxon>
        <taxon>Aspergillus subgen. Fumigati</taxon>
    </lineage>
</organism>
<feature type="region of interest" description="Disordered" evidence="1">
    <location>
        <begin position="13"/>
        <end position="34"/>
    </location>
</feature>
<dbReference type="AlphaFoldDB" id="A0A8H3P9C7"/>
<evidence type="ECO:0000313" key="3">
    <source>
        <dbReference type="Proteomes" id="UP000465221"/>
    </source>
</evidence>
<name>A0A8H3P9C7_9EURO</name>
<reference evidence="2 3" key="1">
    <citation type="submission" date="2020-01" db="EMBL/GenBank/DDBJ databases">
        <title>Draft genome sequence of Aspergillus udagawae IFM 46972.</title>
        <authorList>
            <person name="Takahashi H."/>
            <person name="Yaguchi T."/>
        </authorList>
    </citation>
    <scope>NUCLEOTIDE SEQUENCE [LARGE SCALE GENOMIC DNA]</scope>
    <source>
        <strain evidence="2 3">IFM 46972</strain>
    </source>
</reference>
<gene>
    <name evidence="2" type="ORF">IFM46972_08327</name>
</gene>
<evidence type="ECO:0000256" key="1">
    <source>
        <dbReference type="SAM" id="MobiDB-lite"/>
    </source>
</evidence>